<feature type="coiled-coil region" evidence="9">
    <location>
        <begin position="131"/>
        <end position="182"/>
    </location>
</feature>
<feature type="compositionally biased region" description="Polar residues" evidence="10">
    <location>
        <begin position="924"/>
        <end position="946"/>
    </location>
</feature>
<sequence length="1240" mass="134515">MLLVTTARKGPGSYRRLPQDDQPLPQEEKEVPLNSAPLMNKFENAASDDKSDKKKSSKNKQRKKRVLKDSDKPYEILQEWGAQKDPCKLVLKYTVLPSPVVNGRGSETRNGMKEPGLIGDSLPEGGCELTLGELEEMALRQQAQIESQRQQLAAREQRLRFLKQHEARHQQVAAEHERLRHLRDRVHLQELKLRKLRALRGQLHHNKLSNAALTSDLDSIRALFNEKEKELSLAVAKVEELTTQLEELRRGGKGGRGGGGARSEQQMQSAAVQQSAAALELEKLRRELMYRNKLNEQQTARLSQQREALTQRQEEVASIDKRIAELQDRLHRKRLLNQQLASQINAAAAANNHQQHLRSSLSASTIQQHQQQQHSLYQQSAMRGNIAAVEPYHHVPAPLPTPLGKPGDHVVQPRPPPYPTSQTRSEYNGHDEFVEAKMLAARKNSGNFLDEKKPEKCDEALPEFGASKSDPKYQTLPYNTKFGVNYVSKQPRSSAEGGENNGEAVTENKGQQQLMSIAHSTPVPPGGVSRGLATQVKSPPSTTSDSPSPSFAHPPASLAASRVYGSTTTSSLLSRGQPVGGASSTTSSTSSLATNSSTGSATGHQKPISSVAPTSVQAHLSQSSSTKLLQPSGGSAPQELPSQIYQTSSTKIQPFQPKTLSSTPQGILRDQKSDDSGQESGTGSLKPALPPKPAAPQAGAKSTPPPPPRQMVHWSTDPPLDDQDAKRPPPPLTLRPSVDISADAVDSAINVLRGAVSISARGAMTSAQEYLVTKSSNSTYQPEPTDSSVPPPPPTTEPPADDTLTRRTETSSAPIKPRPLGIIKQQLQQQQQQTYTNDPRSRVGSGGLSQDSGNDVVNSSTSNNGNNVRLGTQDVSPTYSTSESSDQSPASNVQFSTSRRIEMPPAFLFPETEAPPADLLPAGTGNSEPETYGDSTTSAGSPTTANRPIDENCNVEDNNRLSSDKVENEIETRNNLNNNNNNSNNNNNNINSLSGSKETGSSDVIGPASVRRAKKGNLKGGVGGGGGGGSKQSRRVSFDPLALLLDASLEGELELVVRTAGQVRDPSAANDEGITALHNAICAGHLDIVRFLVRFGCDVNAQDSDGWTPLHCAASCNNLAMVKFLVEHGACIFATTLSDQETAAEKCEEDEEGFDGCSEYLYSVQEKLGILNNGAVFAVFSYEAHQADELSFGEGDRLIVLRKGDEWEREWWWTRLGDREGYVPRNLLGLYPRVHNKPTE</sequence>
<dbReference type="FunFam" id="1.25.40.20:FF:000008">
    <property type="entry name" value="Apoptosis-stimulating of p53 protein 2 isoform 1"/>
    <property type="match status" value="1"/>
</dbReference>
<dbReference type="FunCoup" id="A0A482X1P7">
    <property type="interactions" value="737"/>
</dbReference>
<evidence type="ECO:0000256" key="1">
    <source>
        <dbReference type="ARBA" id="ARBA00004123"/>
    </source>
</evidence>
<feature type="compositionally biased region" description="Basic residues" evidence="10">
    <location>
        <begin position="55"/>
        <end position="66"/>
    </location>
</feature>
<feature type="compositionally biased region" description="Basic and acidic residues" evidence="10">
    <location>
        <begin position="957"/>
        <end position="972"/>
    </location>
</feature>
<evidence type="ECO:0000259" key="11">
    <source>
        <dbReference type="PROSITE" id="PS50002"/>
    </source>
</evidence>
<dbReference type="PROSITE" id="PS50002">
    <property type="entry name" value="SH3"/>
    <property type="match status" value="1"/>
</dbReference>
<dbReference type="SUPFAM" id="SSF50044">
    <property type="entry name" value="SH3-domain"/>
    <property type="match status" value="1"/>
</dbReference>
<feature type="compositionally biased region" description="Gly residues" evidence="10">
    <location>
        <begin position="1018"/>
        <end position="1030"/>
    </location>
</feature>
<dbReference type="OrthoDB" id="10038642at2759"/>
<reference evidence="12 13" key="1">
    <citation type="journal article" date="2017" name="Gigascience">
        <title>Genome sequence of the small brown planthopper, Laodelphax striatellus.</title>
        <authorList>
            <person name="Zhu J."/>
            <person name="Jiang F."/>
            <person name="Wang X."/>
            <person name="Yang P."/>
            <person name="Bao Y."/>
            <person name="Zhao W."/>
            <person name="Wang W."/>
            <person name="Lu H."/>
            <person name="Wang Q."/>
            <person name="Cui N."/>
            <person name="Li J."/>
            <person name="Chen X."/>
            <person name="Luo L."/>
            <person name="Yu J."/>
            <person name="Kang L."/>
            <person name="Cui F."/>
        </authorList>
    </citation>
    <scope>NUCLEOTIDE SEQUENCE [LARGE SCALE GENOMIC DNA]</scope>
    <source>
        <strain evidence="12">Lst14</strain>
    </source>
</reference>
<feature type="repeat" description="ANK" evidence="7">
    <location>
        <begin position="1072"/>
        <end position="1104"/>
    </location>
</feature>
<dbReference type="InterPro" id="IPR002110">
    <property type="entry name" value="Ankyrin_rpt"/>
</dbReference>
<feature type="compositionally biased region" description="Low complexity" evidence="10">
    <location>
        <begin position="367"/>
        <end position="379"/>
    </location>
</feature>
<dbReference type="Gene3D" id="1.25.40.20">
    <property type="entry name" value="Ankyrin repeat-containing domain"/>
    <property type="match status" value="1"/>
</dbReference>
<dbReference type="InterPro" id="IPR047163">
    <property type="entry name" value="ASPP1/2"/>
</dbReference>
<feature type="compositionally biased region" description="Low complexity" evidence="10">
    <location>
        <begin position="851"/>
        <end position="868"/>
    </location>
</feature>
<dbReference type="EMBL" id="QKKF02019605">
    <property type="protein sequence ID" value="RZF39774.1"/>
    <property type="molecule type" value="Genomic_DNA"/>
</dbReference>
<feature type="domain" description="SH3" evidence="11">
    <location>
        <begin position="1171"/>
        <end position="1233"/>
    </location>
</feature>
<keyword evidence="9" id="KW-0175">Coiled coil</keyword>
<accession>A0A482X1P7</accession>
<dbReference type="SMR" id="A0A482X1P7"/>
<keyword evidence="13" id="KW-1185">Reference proteome</keyword>
<dbReference type="InParanoid" id="A0A482X1P7"/>
<dbReference type="GO" id="GO:0005634">
    <property type="term" value="C:nucleus"/>
    <property type="evidence" value="ECO:0007669"/>
    <property type="project" value="UniProtKB-SubCell"/>
</dbReference>
<gene>
    <name evidence="12" type="ORF">LSTR_LSTR003435</name>
</gene>
<evidence type="ECO:0000256" key="9">
    <source>
        <dbReference type="SAM" id="Coils"/>
    </source>
</evidence>
<keyword evidence="5 7" id="KW-0040">ANK repeat</keyword>
<feature type="compositionally biased region" description="Polar residues" evidence="10">
    <location>
        <begin position="869"/>
        <end position="896"/>
    </location>
</feature>
<keyword evidence="6" id="KW-0539">Nucleus</keyword>
<dbReference type="AlphaFoldDB" id="A0A482X1P7"/>
<feature type="region of interest" description="Disordered" evidence="10">
    <location>
        <begin position="349"/>
        <end position="379"/>
    </location>
</feature>
<dbReference type="PROSITE" id="PS50297">
    <property type="entry name" value="ANK_REP_REGION"/>
    <property type="match status" value="2"/>
</dbReference>
<dbReference type="GO" id="GO:0042981">
    <property type="term" value="P:regulation of apoptotic process"/>
    <property type="evidence" value="ECO:0007669"/>
    <property type="project" value="InterPro"/>
</dbReference>
<dbReference type="Pfam" id="PF00018">
    <property type="entry name" value="SH3_1"/>
    <property type="match status" value="1"/>
</dbReference>
<evidence type="ECO:0000256" key="8">
    <source>
        <dbReference type="PROSITE-ProRule" id="PRU00192"/>
    </source>
</evidence>
<keyword evidence="4" id="KW-0677">Repeat</keyword>
<comment type="caution">
    <text evidence="12">The sequence shown here is derived from an EMBL/GenBank/DDBJ whole genome shotgun (WGS) entry which is preliminary data.</text>
</comment>
<feature type="coiled-coil region" evidence="9">
    <location>
        <begin position="295"/>
        <end position="343"/>
    </location>
</feature>
<feature type="repeat" description="ANK" evidence="7">
    <location>
        <begin position="1105"/>
        <end position="1137"/>
    </location>
</feature>
<dbReference type="PROSITE" id="PS50088">
    <property type="entry name" value="ANK_REPEAT"/>
    <property type="match status" value="2"/>
</dbReference>
<keyword evidence="2 8" id="KW-0728">SH3 domain</keyword>
<dbReference type="InterPro" id="IPR036028">
    <property type="entry name" value="SH3-like_dom_sf"/>
</dbReference>
<evidence type="ECO:0000256" key="5">
    <source>
        <dbReference type="ARBA" id="ARBA00023043"/>
    </source>
</evidence>
<feature type="region of interest" description="Disordered" evidence="10">
    <location>
        <begin position="774"/>
        <end position="896"/>
    </location>
</feature>
<feature type="compositionally biased region" description="Polar residues" evidence="10">
    <location>
        <begin position="607"/>
        <end position="665"/>
    </location>
</feature>
<dbReference type="GO" id="GO:0006915">
    <property type="term" value="P:apoptotic process"/>
    <property type="evidence" value="ECO:0007669"/>
    <property type="project" value="UniProtKB-KW"/>
</dbReference>
<dbReference type="PANTHER" id="PTHR24131:SF10">
    <property type="entry name" value="ANKYRIN-REPEAT, SH3-DOMAIN, AND PROLINE-RICH-REGION CONTAINING PROTEIN, ISOFORM B"/>
    <property type="match status" value="1"/>
</dbReference>
<feature type="compositionally biased region" description="Low complexity" evidence="10">
    <location>
        <begin position="974"/>
        <end position="994"/>
    </location>
</feature>
<dbReference type="InterPro" id="IPR001452">
    <property type="entry name" value="SH3_domain"/>
</dbReference>
<dbReference type="CDD" id="cd11807">
    <property type="entry name" value="SH3_ASPP"/>
    <property type="match status" value="1"/>
</dbReference>
<feature type="region of interest" description="Disordered" evidence="10">
    <location>
        <begin position="1"/>
        <end position="69"/>
    </location>
</feature>
<dbReference type="SMART" id="SM00248">
    <property type="entry name" value="ANK"/>
    <property type="match status" value="2"/>
</dbReference>
<dbReference type="PANTHER" id="PTHR24131">
    <property type="entry name" value="APOPTOSIS-STIMULATING OF P53 PROTEIN"/>
    <property type="match status" value="1"/>
</dbReference>
<feature type="region of interest" description="Disordered" evidence="10">
    <location>
        <begin position="909"/>
        <end position="1033"/>
    </location>
</feature>
<evidence type="ECO:0000256" key="10">
    <source>
        <dbReference type="SAM" id="MobiDB-lite"/>
    </source>
</evidence>
<evidence type="ECO:0000313" key="12">
    <source>
        <dbReference type="EMBL" id="RZF39774.1"/>
    </source>
</evidence>
<comment type="subcellular location">
    <subcellularLocation>
        <location evidence="1">Nucleus</location>
    </subcellularLocation>
</comment>
<dbReference type="InterPro" id="IPR036770">
    <property type="entry name" value="Ankyrin_rpt-contain_sf"/>
</dbReference>
<dbReference type="SUPFAM" id="SSF48403">
    <property type="entry name" value="Ankyrin repeat"/>
    <property type="match status" value="1"/>
</dbReference>
<evidence type="ECO:0000256" key="7">
    <source>
        <dbReference type="PROSITE-ProRule" id="PRU00023"/>
    </source>
</evidence>
<evidence type="ECO:0000256" key="3">
    <source>
        <dbReference type="ARBA" id="ARBA00022703"/>
    </source>
</evidence>
<protein>
    <recommendedName>
        <fullName evidence="11">SH3 domain-containing protein</fullName>
    </recommendedName>
</protein>
<evidence type="ECO:0000313" key="13">
    <source>
        <dbReference type="Proteomes" id="UP000291343"/>
    </source>
</evidence>
<dbReference type="GO" id="GO:0002039">
    <property type="term" value="F:p53 binding"/>
    <property type="evidence" value="ECO:0007669"/>
    <property type="project" value="InterPro"/>
</dbReference>
<keyword evidence="3" id="KW-0053">Apoptosis</keyword>
<evidence type="ECO:0000256" key="6">
    <source>
        <dbReference type="ARBA" id="ARBA00023242"/>
    </source>
</evidence>
<name>A0A482X1P7_LAOST</name>
<evidence type="ECO:0000256" key="2">
    <source>
        <dbReference type="ARBA" id="ARBA00022443"/>
    </source>
</evidence>
<feature type="compositionally biased region" description="Low complexity" evidence="10">
    <location>
        <begin position="538"/>
        <end position="603"/>
    </location>
</feature>
<dbReference type="STRING" id="195883.A0A482X1P7"/>
<organism evidence="12 13">
    <name type="scientific">Laodelphax striatellus</name>
    <name type="common">Small brown planthopper</name>
    <name type="synonym">Delphax striatella</name>
    <dbReference type="NCBI Taxonomy" id="195883"/>
    <lineage>
        <taxon>Eukaryota</taxon>
        <taxon>Metazoa</taxon>
        <taxon>Ecdysozoa</taxon>
        <taxon>Arthropoda</taxon>
        <taxon>Hexapoda</taxon>
        <taxon>Insecta</taxon>
        <taxon>Pterygota</taxon>
        <taxon>Neoptera</taxon>
        <taxon>Paraneoptera</taxon>
        <taxon>Hemiptera</taxon>
        <taxon>Auchenorrhyncha</taxon>
        <taxon>Fulgoroidea</taxon>
        <taxon>Delphacidae</taxon>
        <taxon>Criomorphinae</taxon>
        <taxon>Laodelphax</taxon>
    </lineage>
</organism>
<dbReference type="Proteomes" id="UP000291343">
    <property type="component" value="Unassembled WGS sequence"/>
</dbReference>
<dbReference type="Pfam" id="PF12796">
    <property type="entry name" value="Ank_2"/>
    <property type="match status" value="1"/>
</dbReference>
<feature type="region of interest" description="Disordered" evidence="10">
    <location>
        <begin position="246"/>
        <end position="271"/>
    </location>
</feature>
<dbReference type="SMART" id="SM00326">
    <property type="entry name" value="SH3"/>
    <property type="match status" value="1"/>
</dbReference>
<feature type="region of interest" description="Disordered" evidence="10">
    <location>
        <begin position="518"/>
        <end position="742"/>
    </location>
</feature>
<evidence type="ECO:0000256" key="4">
    <source>
        <dbReference type="ARBA" id="ARBA00022737"/>
    </source>
</evidence>
<proteinExistence type="predicted"/>